<dbReference type="Proteomes" id="UP000321393">
    <property type="component" value="Unassembled WGS sequence"/>
</dbReference>
<proteinExistence type="predicted"/>
<sequence length="52" mass="5852">MSFRINSPSTRKLYRKSIGREIGDVGGCKSEKMAVVEYRKEPGREFTGSLQA</sequence>
<dbReference type="EMBL" id="SSTD01008197">
    <property type="protein sequence ID" value="TYK17052.1"/>
    <property type="molecule type" value="Genomic_DNA"/>
</dbReference>
<evidence type="ECO:0000313" key="1">
    <source>
        <dbReference type="EMBL" id="KAA0044531.1"/>
    </source>
</evidence>
<reference evidence="3 4" key="1">
    <citation type="submission" date="2019-08" db="EMBL/GenBank/DDBJ databases">
        <title>Draft genome sequences of two oriental melons (Cucumis melo L. var makuwa).</title>
        <authorList>
            <person name="Kwon S.-Y."/>
        </authorList>
    </citation>
    <scope>NUCLEOTIDE SEQUENCE [LARGE SCALE GENOMIC DNA]</scope>
    <source>
        <strain evidence="4">cv. Chang Bougi</strain>
        <strain evidence="3">cv. SW 3</strain>
        <tissue evidence="2">Leaf</tissue>
    </source>
</reference>
<dbReference type="AlphaFoldDB" id="A0A5D3CZS3"/>
<comment type="caution">
    <text evidence="2">The sequence shown here is derived from an EMBL/GenBank/DDBJ whole genome shotgun (WGS) entry which is preliminary data.</text>
</comment>
<evidence type="ECO:0000313" key="4">
    <source>
        <dbReference type="Proteomes" id="UP000321947"/>
    </source>
</evidence>
<organism evidence="2 4">
    <name type="scientific">Cucumis melo var. makuwa</name>
    <name type="common">Oriental melon</name>
    <dbReference type="NCBI Taxonomy" id="1194695"/>
    <lineage>
        <taxon>Eukaryota</taxon>
        <taxon>Viridiplantae</taxon>
        <taxon>Streptophyta</taxon>
        <taxon>Embryophyta</taxon>
        <taxon>Tracheophyta</taxon>
        <taxon>Spermatophyta</taxon>
        <taxon>Magnoliopsida</taxon>
        <taxon>eudicotyledons</taxon>
        <taxon>Gunneridae</taxon>
        <taxon>Pentapetalae</taxon>
        <taxon>rosids</taxon>
        <taxon>fabids</taxon>
        <taxon>Cucurbitales</taxon>
        <taxon>Cucurbitaceae</taxon>
        <taxon>Benincaseae</taxon>
        <taxon>Cucumis</taxon>
    </lineage>
</organism>
<accession>A0A5D3CZS3</accession>
<evidence type="ECO:0000313" key="2">
    <source>
        <dbReference type="EMBL" id="TYK17052.1"/>
    </source>
</evidence>
<dbReference type="Proteomes" id="UP000321947">
    <property type="component" value="Unassembled WGS sequence"/>
</dbReference>
<dbReference type="EMBL" id="SSTE01014815">
    <property type="protein sequence ID" value="KAA0044531.1"/>
    <property type="molecule type" value="Genomic_DNA"/>
</dbReference>
<name>A0A5D3CZS3_CUCMM</name>
<protein>
    <submittedName>
        <fullName evidence="2">Uncharacterized protein</fullName>
    </submittedName>
</protein>
<evidence type="ECO:0000313" key="3">
    <source>
        <dbReference type="Proteomes" id="UP000321393"/>
    </source>
</evidence>
<gene>
    <name evidence="2" type="ORF">E5676_scaffold130G002050</name>
    <name evidence="1" type="ORF">E6C27_scaffold46G002740</name>
</gene>